<keyword evidence="5 6" id="KW-0234">DNA repair</keyword>
<dbReference type="Pfam" id="PF14520">
    <property type="entry name" value="HHH_5"/>
    <property type="match status" value="1"/>
</dbReference>
<dbReference type="InterPro" id="IPR000085">
    <property type="entry name" value="RuvA"/>
</dbReference>
<dbReference type="GO" id="GO:0009379">
    <property type="term" value="C:Holliday junction helicase complex"/>
    <property type="evidence" value="ECO:0007669"/>
    <property type="project" value="InterPro"/>
</dbReference>
<dbReference type="InterPro" id="IPR011114">
    <property type="entry name" value="RuvA_C"/>
</dbReference>
<dbReference type="HAMAP" id="MF_00031">
    <property type="entry name" value="DNA_HJ_migration_RuvA"/>
    <property type="match status" value="1"/>
</dbReference>
<comment type="domain">
    <text evidence="6">Has three domains with a flexible linker between the domains II and III and assumes an 'L' shape. Domain III is highly mobile and contacts RuvB.</text>
</comment>
<dbReference type="GO" id="GO:0006281">
    <property type="term" value="P:DNA repair"/>
    <property type="evidence" value="ECO:0007669"/>
    <property type="project" value="UniProtKB-UniRule"/>
</dbReference>
<evidence type="ECO:0000256" key="3">
    <source>
        <dbReference type="ARBA" id="ARBA00023125"/>
    </source>
</evidence>
<comment type="caution">
    <text evidence="9">The sequence shown here is derived from an EMBL/GenBank/DDBJ whole genome shotgun (WGS) entry which is preliminary data.</text>
</comment>
<dbReference type="RefSeq" id="WP_058624930.1">
    <property type="nucleotide sequence ID" value="NZ_LDRT01000127.1"/>
</dbReference>
<dbReference type="GO" id="GO:0000400">
    <property type="term" value="F:four-way junction DNA binding"/>
    <property type="evidence" value="ECO:0007669"/>
    <property type="project" value="UniProtKB-UniRule"/>
</dbReference>
<keyword evidence="9" id="KW-0347">Helicase</keyword>
<dbReference type="SUPFAM" id="SSF46929">
    <property type="entry name" value="DNA helicase RuvA subunit, C-terminal domain"/>
    <property type="match status" value="1"/>
</dbReference>
<keyword evidence="1 6" id="KW-0963">Cytoplasm</keyword>
<name>A0A147ETJ8_MICTE</name>
<evidence type="ECO:0000256" key="4">
    <source>
        <dbReference type="ARBA" id="ARBA00023172"/>
    </source>
</evidence>
<keyword evidence="9" id="KW-0378">Hydrolase</keyword>
<feature type="domain" description="DNA helicase Holliday junction RuvA type" evidence="7">
    <location>
        <begin position="1"/>
        <end position="61"/>
    </location>
</feature>
<dbReference type="GO" id="GO:0048476">
    <property type="term" value="C:Holliday junction resolvase complex"/>
    <property type="evidence" value="ECO:0007669"/>
    <property type="project" value="UniProtKB-UniRule"/>
</dbReference>
<dbReference type="Proteomes" id="UP000075025">
    <property type="component" value="Unassembled WGS sequence"/>
</dbReference>
<dbReference type="Pfam" id="PF01330">
    <property type="entry name" value="RuvA_N"/>
    <property type="match status" value="1"/>
</dbReference>
<dbReference type="GO" id="GO:0009378">
    <property type="term" value="F:four-way junction helicase activity"/>
    <property type="evidence" value="ECO:0007669"/>
    <property type="project" value="InterPro"/>
</dbReference>
<dbReference type="PATRIC" id="fig|2033.6.peg.639"/>
<evidence type="ECO:0000256" key="6">
    <source>
        <dbReference type="HAMAP-Rule" id="MF_00031"/>
    </source>
</evidence>
<evidence type="ECO:0000256" key="1">
    <source>
        <dbReference type="ARBA" id="ARBA00022490"/>
    </source>
</evidence>
<evidence type="ECO:0000256" key="5">
    <source>
        <dbReference type="ARBA" id="ARBA00023204"/>
    </source>
</evidence>
<keyword evidence="9" id="KW-0547">Nucleotide-binding</keyword>
<keyword evidence="4 6" id="KW-0233">DNA recombination</keyword>
<feature type="region of interest" description="Domain III" evidence="6">
    <location>
        <begin position="151"/>
        <end position="206"/>
    </location>
</feature>
<accession>A0A147ETJ8</accession>
<comment type="caution">
    <text evidence="6">Lacks conserved residue(s) required for the propagation of feature annotation.</text>
</comment>
<comment type="function">
    <text evidence="6">The RuvA-RuvB-RuvC complex processes Holliday junction (HJ) DNA during genetic recombination and DNA repair, while the RuvA-RuvB complex plays an important role in the rescue of blocked DNA replication forks via replication fork reversal (RFR). RuvA specifically binds to HJ cruciform DNA, conferring on it an open structure. The RuvB hexamer acts as an ATP-dependent pump, pulling dsDNA into and through the RuvAB complex. HJ branch migration allows RuvC to scan DNA until it finds its consensus sequence, where it cleaves and resolves the cruciform DNA.</text>
</comment>
<proteinExistence type="inferred from homology"/>
<dbReference type="Gene3D" id="2.40.50.140">
    <property type="entry name" value="Nucleic acid-binding proteins"/>
    <property type="match status" value="1"/>
</dbReference>
<dbReference type="OrthoDB" id="5293449at2"/>
<dbReference type="SUPFAM" id="SSF47781">
    <property type="entry name" value="RuvA domain 2-like"/>
    <property type="match status" value="1"/>
</dbReference>
<keyword evidence="9" id="KW-0067">ATP-binding</keyword>
<comment type="subcellular location">
    <subcellularLocation>
        <location evidence="6">Cytoplasm</location>
    </subcellularLocation>
</comment>
<dbReference type="GO" id="GO:0006310">
    <property type="term" value="P:DNA recombination"/>
    <property type="evidence" value="ECO:0007669"/>
    <property type="project" value="UniProtKB-UniRule"/>
</dbReference>
<dbReference type="SUPFAM" id="SSF50249">
    <property type="entry name" value="Nucleic acid-binding proteins"/>
    <property type="match status" value="1"/>
</dbReference>
<keyword evidence="2 6" id="KW-0227">DNA damage</keyword>
<dbReference type="AlphaFoldDB" id="A0A147ETJ8"/>
<dbReference type="InterPro" id="IPR036267">
    <property type="entry name" value="RuvA_C_sf"/>
</dbReference>
<dbReference type="Gene3D" id="1.10.150.20">
    <property type="entry name" value="5' to 3' exonuclease, C-terminal subdomain"/>
    <property type="match status" value="1"/>
</dbReference>
<comment type="similarity">
    <text evidence="6">Belongs to the RuvA family.</text>
</comment>
<dbReference type="InterPro" id="IPR013849">
    <property type="entry name" value="DNA_helicase_Holl-junc_RuvA_I"/>
</dbReference>
<dbReference type="InterPro" id="IPR012340">
    <property type="entry name" value="NA-bd_OB-fold"/>
</dbReference>
<evidence type="ECO:0000256" key="2">
    <source>
        <dbReference type="ARBA" id="ARBA00022763"/>
    </source>
</evidence>
<dbReference type="GO" id="GO:0005524">
    <property type="term" value="F:ATP binding"/>
    <property type="evidence" value="ECO:0007669"/>
    <property type="project" value="InterPro"/>
</dbReference>
<evidence type="ECO:0000259" key="7">
    <source>
        <dbReference type="Pfam" id="PF01330"/>
    </source>
</evidence>
<sequence length="206" mass="21073">MISSLHGTAAHVADDSLVIVVGGVGFTVAVTSQFARTVHIGDDVHVHTNLIVREDALSLYGFESREELTVFTQLISVTGVGPKSALGVLSSLTVPQIAQAVTDDDDAPFRRVSGIGPKTAKLIVVQLAGKLAVAPTAAPAAVAAHGQVPLQVTQALVGLGWTERTAAEAVASVAESASESDRASVQALLRLTLALLGPARKETVGG</sequence>
<dbReference type="NCBIfam" id="TIGR00084">
    <property type="entry name" value="ruvA"/>
    <property type="match status" value="1"/>
</dbReference>
<dbReference type="Gene3D" id="1.10.8.10">
    <property type="entry name" value="DNA helicase RuvA subunit, C-terminal domain"/>
    <property type="match status" value="1"/>
</dbReference>
<dbReference type="EMBL" id="LDRT01000127">
    <property type="protein sequence ID" value="KTR89922.1"/>
    <property type="molecule type" value="Genomic_DNA"/>
</dbReference>
<keyword evidence="3 6" id="KW-0238">DNA-binding</keyword>
<dbReference type="Pfam" id="PF07499">
    <property type="entry name" value="RuvA_C"/>
    <property type="match status" value="1"/>
</dbReference>
<reference evidence="9 10" key="1">
    <citation type="journal article" date="2016" name="Front. Microbiol.">
        <title>Genomic Resource of Rice Seed Associated Bacteria.</title>
        <authorList>
            <person name="Midha S."/>
            <person name="Bansal K."/>
            <person name="Sharma S."/>
            <person name="Kumar N."/>
            <person name="Patil P.P."/>
            <person name="Chaudhry V."/>
            <person name="Patil P.B."/>
        </authorList>
    </citation>
    <scope>NUCLEOTIDE SEQUENCE [LARGE SCALE GENOMIC DNA]</scope>
    <source>
        <strain evidence="9 10">NS220</strain>
    </source>
</reference>
<dbReference type="GO" id="GO:0005737">
    <property type="term" value="C:cytoplasm"/>
    <property type="evidence" value="ECO:0007669"/>
    <property type="project" value="UniProtKB-SubCell"/>
</dbReference>
<evidence type="ECO:0000313" key="9">
    <source>
        <dbReference type="EMBL" id="KTR89922.1"/>
    </source>
</evidence>
<protein>
    <recommendedName>
        <fullName evidence="6">Holliday junction branch migration complex subunit RuvA</fullName>
    </recommendedName>
</protein>
<comment type="subunit">
    <text evidence="6">Homotetramer. Forms an RuvA(8)-RuvB(12)-Holliday junction (HJ) complex. HJ DNA is sandwiched between 2 RuvA tetramers; dsDNA enters through RuvA and exits via RuvB. An RuvB hexamer assembles on each DNA strand where it exits the tetramer. Each RuvB hexamer is contacted by two RuvA subunits (via domain III) on 2 adjacent RuvB subunits; this complex drives branch migration. In the full resolvosome a probable DNA-RuvA(4)-RuvB(12)-RuvC(2) complex forms which resolves the HJ.</text>
</comment>
<evidence type="ECO:0000313" key="10">
    <source>
        <dbReference type="Proteomes" id="UP000075025"/>
    </source>
</evidence>
<organism evidence="9 10">
    <name type="scientific">Microbacterium testaceum</name>
    <name type="common">Aureobacterium testaceum</name>
    <name type="synonym">Brevibacterium testaceum</name>
    <dbReference type="NCBI Taxonomy" id="2033"/>
    <lineage>
        <taxon>Bacteria</taxon>
        <taxon>Bacillati</taxon>
        <taxon>Actinomycetota</taxon>
        <taxon>Actinomycetes</taxon>
        <taxon>Micrococcales</taxon>
        <taxon>Microbacteriaceae</taxon>
        <taxon>Microbacterium</taxon>
    </lineage>
</organism>
<evidence type="ECO:0000259" key="8">
    <source>
        <dbReference type="Pfam" id="PF07499"/>
    </source>
</evidence>
<feature type="domain" description="Holliday junction DNA helicase RuvA C-terminal" evidence="8">
    <location>
        <begin position="151"/>
        <end position="196"/>
    </location>
</feature>
<dbReference type="InterPro" id="IPR010994">
    <property type="entry name" value="RuvA_2-like"/>
</dbReference>
<gene>
    <name evidence="6" type="primary">ruvA</name>
    <name evidence="9" type="ORF">NS220_15615</name>
</gene>